<name>A0A4U6U285_SETVI</name>
<organism evidence="1 2">
    <name type="scientific">Setaria viridis</name>
    <name type="common">Green bristlegrass</name>
    <name type="synonym">Setaria italica subsp. viridis</name>
    <dbReference type="NCBI Taxonomy" id="4556"/>
    <lineage>
        <taxon>Eukaryota</taxon>
        <taxon>Viridiplantae</taxon>
        <taxon>Streptophyta</taxon>
        <taxon>Embryophyta</taxon>
        <taxon>Tracheophyta</taxon>
        <taxon>Spermatophyta</taxon>
        <taxon>Magnoliopsida</taxon>
        <taxon>Liliopsida</taxon>
        <taxon>Poales</taxon>
        <taxon>Poaceae</taxon>
        <taxon>PACMAD clade</taxon>
        <taxon>Panicoideae</taxon>
        <taxon>Panicodae</taxon>
        <taxon>Paniceae</taxon>
        <taxon>Cenchrinae</taxon>
        <taxon>Setaria</taxon>
    </lineage>
</organism>
<evidence type="ECO:0000313" key="1">
    <source>
        <dbReference type="EMBL" id="TKW08922.1"/>
    </source>
</evidence>
<keyword evidence="2" id="KW-1185">Reference proteome</keyword>
<gene>
    <name evidence="1" type="ORF">SEVIR_6G057000v2</name>
</gene>
<dbReference type="OMA" id="CGTFHAN"/>
<sequence length="140" mass="15819">MEEALESEVAPDSEMTMDSEMVLDSVKVASDSVEVAPDSVESLCARCGTFHANDDDGEACFQAHRRAHRCALCGLLHEDYDLTAWILHDMEKFDCEMYIPDVEKLEMNGETIILPEHVQKKLDEHIEKMKQGAMEDAKKD</sequence>
<protein>
    <submittedName>
        <fullName evidence="1">Uncharacterized protein</fullName>
    </submittedName>
</protein>
<accession>A0A4U6U285</accession>
<dbReference type="Proteomes" id="UP000298652">
    <property type="component" value="Chromosome 6"/>
</dbReference>
<dbReference type="AlphaFoldDB" id="A0A4U6U285"/>
<proteinExistence type="predicted"/>
<reference evidence="1" key="1">
    <citation type="submission" date="2019-03" db="EMBL/GenBank/DDBJ databases">
        <title>WGS assembly of Setaria viridis.</title>
        <authorList>
            <person name="Huang P."/>
            <person name="Jenkins J."/>
            <person name="Grimwood J."/>
            <person name="Barry K."/>
            <person name="Healey A."/>
            <person name="Mamidi S."/>
            <person name="Sreedasyam A."/>
            <person name="Shu S."/>
            <person name="Feldman M."/>
            <person name="Wu J."/>
            <person name="Yu Y."/>
            <person name="Chen C."/>
            <person name="Johnson J."/>
            <person name="Rokhsar D."/>
            <person name="Baxter I."/>
            <person name="Schmutz J."/>
            <person name="Brutnell T."/>
            <person name="Kellogg E."/>
        </authorList>
    </citation>
    <scope>NUCLEOTIDE SEQUENCE [LARGE SCALE GENOMIC DNA]</scope>
</reference>
<evidence type="ECO:0000313" key="2">
    <source>
        <dbReference type="Proteomes" id="UP000298652"/>
    </source>
</evidence>
<dbReference type="EMBL" id="CM016557">
    <property type="protein sequence ID" value="TKW08922.1"/>
    <property type="molecule type" value="Genomic_DNA"/>
</dbReference>
<dbReference type="Gramene" id="TKW08922">
    <property type="protein sequence ID" value="TKW08922"/>
    <property type="gene ID" value="SEVIR_6G057000v2"/>
</dbReference>